<sequence length="83" mass="9719">MKKGTEEKLMKKLMKTARQKQKELNWQKETFHRSPYPCPICGQMSQKSSYPFCSTRCRAIDLNRWLSGGYSLPSALQESEEEE</sequence>
<evidence type="ECO:0000256" key="3">
    <source>
        <dbReference type="HAMAP-Rule" id="MF_00649"/>
    </source>
</evidence>
<comment type="similarity">
    <text evidence="3">Belongs to the DNA gyrase inhibitor YacG family.</text>
</comment>
<dbReference type="HAMAP" id="MF_00649">
    <property type="entry name" value="DNA_gyrase_inhibitor_YacG"/>
    <property type="match status" value="1"/>
</dbReference>
<keyword evidence="2 3" id="KW-0862">Zinc</keyword>
<feature type="binding site" evidence="3">
    <location>
        <position position="38"/>
    </location>
    <ligand>
        <name>Zn(2+)</name>
        <dbReference type="ChEBI" id="CHEBI:29105"/>
    </ligand>
</feature>
<dbReference type="EMBL" id="JACIFE010000003">
    <property type="protein sequence ID" value="MBB4076230.1"/>
    <property type="molecule type" value="Genomic_DNA"/>
</dbReference>
<dbReference type="PANTHER" id="PTHR36150:SF1">
    <property type="entry name" value="DNA GYRASE INHIBITOR YACG"/>
    <property type="match status" value="1"/>
</dbReference>
<dbReference type="AlphaFoldDB" id="A0A840DTD9"/>
<dbReference type="GO" id="GO:0006355">
    <property type="term" value="P:regulation of DNA-templated transcription"/>
    <property type="evidence" value="ECO:0007669"/>
    <property type="project" value="InterPro"/>
</dbReference>
<comment type="subunit">
    <text evidence="3">Interacts with GyrB.</text>
</comment>
<dbReference type="Pfam" id="PF03884">
    <property type="entry name" value="YacG"/>
    <property type="match status" value="1"/>
</dbReference>
<reference evidence="4 5" key="1">
    <citation type="submission" date="2020-08" db="EMBL/GenBank/DDBJ databases">
        <title>Genomic Encyclopedia of Type Strains, Phase IV (KMG-IV): sequencing the most valuable type-strain genomes for metagenomic binning, comparative biology and taxonomic classification.</title>
        <authorList>
            <person name="Goeker M."/>
        </authorList>
    </citation>
    <scope>NUCLEOTIDE SEQUENCE [LARGE SCALE GENOMIC DNA]</scope>
    <source>
        <strain evidence="4 5">DSM 100694</strain>
    </source>
</reference>
<keyword evidence="1 3" id="KW-0479">Metal-binding</keyword>
<dbReference type="NCBIfam" id="NF002362">
    <property type="entry name" value="PRK01343.1"/>
    <property type="match status" value="1"/>
</dbReference>
<dbReference type="InterPro" id="IPR013088">
    <property type="entry name" value="Znf_NHR/GATA"/>
</dbReference>
<feature type="binding site" evidence="3">
    <location>
        <position position="57"/>
    </location>
    <ligand>
        <name>Zn(2+)</name>
        <dbReference type="ChEBI" id="CHEBI:29105"/>
    </ligand>
</feature>
<dbReference type="SUPFAM" id="SSF57716">
    <property type="entry name" value="Glucocorticoid receptor-like (DNA-binding domain)"/>
    <property type="match status" value="1"/>
</dbReference>
<evidence type="ECO:0000313" key="4">
    <source>
        <dbReference type="EMBL" id="MBB4076230.1"/>
    </source>
</evidence>
<evidence type="ECO:0000256" key="2">
    <source>
        <dbReference type="ARBA" id="ARBA00022833"/>
    </source>
</evidence>
<dbReference type="GO" id="GO:0008270">
    <property type="term" value="F:zinc ion binding"/>
    <property type="evidence" value="ECO:0007669"/>
    <property type="project" value="UniProtKB-UniRule"/>
</dbReference>
<feature type="binding site" evidence="3">
    <location>
        <position position="41"/>
    </location>
    <ligand>
        <name>Zn(2+)</name>
        <dbReference type="ChEBI" id="CHEBI:29105"/>
    </ligand>
</feature>
<dbReference type="InterPro" id="IPR005584">
    <property type="entry name" value="DNA_gyrase_inhibitor_YacG"/>
</dbReference>
<proteinExistence type="inferred from homology"/>
<organism evidence="4 5">
    <name type="scientific">Bartonella fuyuanensis</name>
    <dbReference type="NCBI Taxonomy" id="1460968"/>
    <lineage>
        <taxon>Bacteria</taxon>
        <taxon>Pseudomonadati</taxon>
        <taxon>Pseudomonadota</taxon>
        <taxon>Alphaproteobacteria</taxon>
        <taxon>Hyphomicrobiales</taxon>
        <taxon>Bartonellaceae</taxon>
        <taxon>Bartonella</taxon>
    </lineage>
</organism>
<name>A0A840DTD9_9HYPH</name>
<dbReference type="Gene3D" id="3.30.50.10">
    <property type="entry name" value="Erythroid Transcription Factor GATA-1, subunit A"/>
    <property type="match status" value="1"/>
</dbReference>
<dbReference type="Proteomes" id="UP000585970">
    <property type="component" value="Unassembled WGS sequence"/>
</dbReference>
<evidence type="ECO:0000256" key="1">
    <source>
        <dbReference type="ARBA" id="ARBA00022723"/>
    </source>
</evidence>
<feature type="binding site" evidence="3">
    <location>
        <position position="53"/>
    </location>
    <ligand>
        <name>Zn(2+)</name>
        <dbReference type="ChEBI" id="CHEBI:29105"/>
    </ligand>
</feature>
<dbReference type="GO" id="GO:0008657">
    <property type="term" value="F:DNA topoisomerase type II (double strand cut, ATP-hydrolyzing) inhibitor activity"/>
    <property type="evidence" value="ECO:0007669"/>
    <property type="project" value="UniProtKB-UniRule"/>
</dbReference>
<comment type="function">
    <text evidence="3">Inhibits all the catalytic activities of DNA gyrase by preventing its interaction with DNA. Acts by binding directly to the C-terminal domain of GyrB, which probably disrupts DNA binding by the gyrase.</text>
</comment>
<gene>
    <name evidence="3" type="primary">yacG</name>
    <name evidence="4" type="ORF">GGR08_000523</name>
</gene>
<dbReference type="PANTHER" id="PTHR36150">
    <property type="entry name" value="DNA GYRASE INHIBITOR YACG"/>
    <property type="match status" value="1"/>
</dbReference>
<protein>
    <recommendedName>
        <fullName evidence="3">DNA gyrase inhibitor YacG</fullName>
    </recommendedName>
</protein>
<comment type="caution">
    <text evidence="4">The sequence shown here is derived from an EMBL/GenBank/DDBJ whole genome shotgun (WGS) entry which is preliminary data.</text>
</comment>
<comment type="cofactor">
    <cofactor evidence="3">
        <name>Zn(2+)</name>
        <dbReference type="ChEBI" id="CHEBI:29105"/>
    </cofactor>
    <text evidence="3">Binds 1 zinc ion.</text>
</comment>
<keyword evidence="5" id="KW-1185">Reference proteome</keyword>
<accession>A0A840DTD9</accession>
<evidence type="ECO:0000313" key="5">
    <source>
        <dbReference type="Proteomes" id="UP000585970"/>
    </source>
</evidence>
<dbReference type="RefSeq" id="WP_246350086.1">
    <property type="nucleotide sequence ID" value="NZ_JACIFE010000003.1"/>
</dbReference>